<proteinExistence type="predicted"/>
<dbReference type="Pfam" id="PF07366">
    <property type="entry name" value="SnoaL"/>
    <property type="match status" value="1"/>
</dbReference>
<dbReference type="EMBL" id="JBHRWK010000007">
    <property type="protein sequence ID" value="MFC3448576.1"/>
    <property type="molecule type" value="Genomic_DNA"/>
</dbReference>
<keyword evidence="2" id="KW-1185">Reference proteome</keyword>
<dbReference type="RefSeq" id="WP_378237248.1">
    <property type="nucleotide sequence ID" value="NZ_JBHRWK010000007.1"/>
</dbReference>
<comment type="caution">
    <text evidence="1">The sequence shown here is derived from an EMBL/GenBank/DDBJ whole genome shotgun (WGS) entry which is preliminary data.</text>
</comment>
<dbReference type="InterPro" id="IPR032710">
    <property type="entry name" value="NTF2-like_dom_sf"/>
</dbReference>
<name>A0ABV7NSU3_9PSEU</name>
<dbReference type="SUPFAM" id="SSF54427">
    <property type="entry name" value="NTF2-like"/>
    <property type="match status" value="1"/>
</dbReference>
<gene>
    <name evidence="1" type="ORF">ACFOSH_03935</name>
</gene>
<accession>A0ABV7NSU3</accession>
<dbReference type="PANTHER" id="PTHR38436">
    <property type="entry name" value="POLYKETIDE CYCLASE SNOAL-LIKE DOMAIN"/>
    <property type="match status" value="1"/>
</dbReference>
<protein>
    <submittedName>
        <fullName evidence="1">Ester cyclase</fullName>
    </submittedName>
</protein>
<reference evidence="2" key="1">
    <citation type="journal article" date="2019" name="Int. J. Syst. Evol. Microbiol.">
        <title>The Global Catalogue of Microorganisms (GCM) 10K type strain sequencing project: providing services to taxonomists for standard genome sequencing and annotation.</title>
        <authorList>
            <consortium name="The Broad Institute Genomics Platform"/>
            <consortium name="The Broad Institute Genome Sequencing Center for Infectious Disease"/>
            <person name="Wu L."/>
            <person name="Ma J."/>
        </authorList>
    </citation>
    <scope>NUCLEOTIDE SEQUENCE [LARGE SCALE GENOMIC DNA]</scope>
    <source>
        <strain evidence="2">CGMCC 4.7676</strain>
    </source>
</reference>
<sequence length="151" mass="16795">MSASVDLAGKAAEDKELFLRFVDSMNRGDWTGVLAVWSPDMVHHGRFASYRREDVAALMGAFRAAFADLTFEVQEMAADGNWVFVRMIATCTHVADFRGLAATGKRIRVQVMGQVRIEAGRIVEHRNVMDELHFLAQVGVVDEELLKAILA</sequence>
<dbReference type="Proteomes" id="UP001595645">
    <property type="component" value="Unassembled WGS sequence"/>
</dbReference>
<evidence type="ECO:0000313" key="1">
    <source>
        <dbReference type="EMBL" id="MFC3448576.1"/>
    </source>
</evidence>
<dbReference type="PANTHER" id="PTHR38436:SF1">
    <property type="entry name" value="ESTER CYCLASE"/>
    <property type="match status" value="1"/>
</dbReference>
<dbReference type="InterPro" id="IPR009959">
    <property type="entry name" value="Cyclase_SnoaL-like"/>
</dbReference>
<evidence type="ECO:0000313" key="2">
    <source>
        <dbReference type="Proteomes" id="UP001595645"/>
    </source>
</evidence>
<dbReference type="Gene3D" id="3.10.450.50">
    <property type="match status" value="1"/>
</dbReference>
<organism evidence="1 2">
    <name type="scientific">Amycolatopsis speibonae</name>
    <dbReference type="NCBI Taxonomy" id="1450224"/>
    <lineage>
        <taxon>Bacteria</taxon>
        <taxon>Bacillati</taxon>
        <taxon>Actinomycetota</taxon>
        <taxon>Actinomycetes</taxon>
        <taxon>Pseudonocardiales</taxon>
        <taxon>Pseudonocardiaceae</taxon>
        <taxon>Amycolatopsis</taxon>
    </lineage>
</organism>